<dbReference type="STRING" id="1055723.SAMN05216293_4055"/>
<protein>
    <submittedName>
        <fullName evidence="2">Uncharacterized protein</fullName>
    </submittedName>
</protein>
<gene>
    <name evidence="1" type="ORF">SAMN04487891_11619</name>
    <name evidence="2" type="ORF">SAMN05216293_4055</name>
</gene>
<organism evidence="2 3">
    <name type="scientific">Flagellimonas taeanensis</name>
    <dbReference type="NCBI Taxonomy" id="1005926"/>
    <lineage>
        <taxon>Bacteria</taxon>
        <taxon>Pseudomonadati</taxon>
        <taxon>Bacteroidota</taxon>
        <taxon>Flavobacteriia</taxon>
        <taxon>Flavobacteriales</taxon>
        <taxon>Flavobacteriaceae</taxon>
        <taxon>Flagellimonas</taxon>
    </lineage>
</organism>
<dbReference type="Proteomes" id="UP000184031">
    <property type="component" value="Unassembled WGS sequence"/>
</dbReference>
<evidence type="ECO:0000313" key="2">
    <source>
        <dbReference type="EMBL" id="SHL68152.1"/>
    </source>
</evidence>
<dbReference type="RefSeq" id="WP_072882966.1">
    <property type="nucleotide sequence ID" value="NZ_FOKU01000016.1"/>
</dbReference>
<accession>A0A1M7CLU8</accession>
<evidence type="ECO:0000313" key="4">
    <source>
        <dbReference type="Proteomes" id="UP000198940"/>
    </source>
</evidence>
<evidence type="ECO:0000313" key="1">
    <source>
        <dbReference type="EMBL" id="SFC63824.1"/>
    </source>
</evidence>
<comment type="caution">
    <text evidence="2">The sequence shown here is derived from an EMBL/GenBank/DDBJ whole genome shotgun (WGS) entry which is preliminary data.</text>
</comment>
<dbReference type="AlphaFoldDB" id="A0A1M7CLU8"/>
<dbReference type="EMBL" id="FRAT01000014">
    <property type="protein sequence ID" value="SHL68152.1"/>
    <property type="molecule type" value="Genomic_DNA"/>
</dbReference>
<dbReference type="PROSITE" id="PS51257">
    <property type="entry name" value="PROKAR_LIPOPROTEIN"/>
    <property type="match status" value="1"/>
</dbReference>
<evidence type="ECO:0000313" key="3">
    <source>
        <dbReference type="Proteomes" id="UP000184031"/>
    </source>
</evidence>
<name>A0A1M7CLU8_9FLAO</name>
<dbReference type="OrthoDB" id="1433917at2"/>
<reference evidence="2 3" key="1">
    <citation type="submission" date="2016-11" db="EMBL/GenBank/DDBJ databases">
        <authorList>
            <person name="Varghese N."/>
            <person name="Submissions S."/>
        </authorList>
    </citation>
    <scope>NUCLEOTIDE SEQUENCE [LARGE SCALE GENOMIC DNA]</scope>
    <source>
        <strain evidence="2 3">CGMCC 1.12174</strain>
        <strain evidence="1 4">DSM 26351</strain>
    </source>
</reference>
<proteinExistence type="predicted"/>
<dbReference type="Proteomes" id="UP000198940">
    <property type="component" value="Unassembled WGS sequence"/>
</dbReference>
<dbReference type="EMBL" id="FOKU01000016">
    <property type="protein sequence ID" value="SFC63824.1"/>
    <property type="molecule type" value="Genomic_DNA"/>
</dbReference>
<sequence length="142" mass="16139">MQGKIEHIRSFTQILFLVFAAIFWQGCKTTSSNIPATTMDRDIVGSWEGCDGRVVTFTKQKNGEIIGRYTHLGGLGEYRFTQDEIGYKVAQKELGTYTGLVKWRNATGEVTWKKVMITIEDNVYKDNNSDGCSKEMKRIGQR</sequence>
<keyword evidence="4" id="KW-1185">Reference proteome</keyword>